<accession>A0AAV7NGC2</accession>
<gene>
    <name evidence="2" type="ORF">NDU88_003264</name>
</gene>
<dbReference type="Proteomes" id="UP001066276">
    <property type="component" value="Chromosome 8"/>
</dbReference>
<evidence type="ECO:0000256" key="1">
    <source>
        <dbReference type="SAM" id="MobiDB-lite"/>
    </source>
</evidence>
<feature type="region of interest" description="Disordered" evidence="1">
    <location>
        <begin position="47"/>
        <end position="75"/>
    </location>
</feature>
<protein>
    <submittedName>
        <fullName evidence="2">Uncharacterized protein</fullName>
    </submittedName>
</protein>
<evidence type="ECO:0000313" key="3">
    <source>
        <dbReference type="Proteomes" id="UP001066276"/>
    </source>
</evidence>
<evidence type="ECO:0000313" key="2">
    <source>
        <dbReference type="EMBL" id="KAJ1115036.1"/>
    </source>
</evidence>
<name>A0AAV7NGC2_PLEWA</name>
<reference evidence="2" key="1">
    <citation type="journal article" date="2022" name="bioRxiv">
        <title>Sequencing and chromosome-scale assembly of the giantPleurodeles waltlgenome.</title>
        <authorList>
            <person name="Brown T."/>
            <person name="Elewa A."/>
            <person name="Iarovenko S."/>
            <person name="Subramanian E."/>
            <person name="Araus A.J."/>
            <person name="Petzold A."/>
            <person name="Susuki M."/>
            <person name="Suzuki K.-i.T."/>
            <person name="Hayashi T."/>
            <person name="Toyoda A."/>
            <person name="Oliveira C."/>
            <person name="Osipova E."/>
            <person name="Leigh N.D."/>
            <person name="Simon A."/>
            <person name="Yun M.H."/>
        </authorList>
    </citation>
    <scope>NUCLEOTIDE SEQUENCE</scope>
    <source>
        <strain evidence="2">20211129_DDA</strain>
        <tissue evidence="2">Liver</tissue>
    </source>
</reference>
<comment type="caution">
    <text evidence="2">The sequence shown here is derived from an EMBL/GenBank/DDBJ whole genome shotgun (WGS) entry which is preliminary data.</text>
</comment>
<feature type="compositionally biased region" description="Basic and acidic residues" evidence="1">
    <location>
        <begin position="62"/>
        <end position="71"/>
    </location>
</feature>
<proteinExistence type="predicted"/>
<dbReference type="EMBL" id="JANPWB010000012">
    <property type="protein sequence ID" value="KAJ1115036.1"/>
    <property type="molecule type" value="Genomic_DNA"/>
</dbReference>
<sequence length="96" mass="10643">MQPHLSACQTARADAVQHPCITVPAKRSCSKEKKSIMKSDLLVMLRRRNREPTPARAPVEIGKTRSAEKKNPLTGSGCIGVTYKLLNQTSEGERRK</sequence>
<keyword evidence="3" id="KW-1185">Reference proteome</keyword>
<organism evidence="2 3">
    <name type="scientific">Pleurodeles waltl</name>
    <name type="common">Iberian ribbed newt</name>
    <dbReference type="NCBI Taxonomy" id="8319"/>
    <lineage>
        <taxon>Eukaryota</taxon>
        <taxon>Metazoa</taxon>
        <taxon>Chordata</taxon>
        <taxon>Craniata</taxon>
        <taxon>Vertebrata</taxon>
        <taxon>Euteleostomi</taxon>
        <taxon>Amphibia</taxon>
        <taxon>Batrachia</taxon>
        <taxon>Caudata</taxon>
        <taxon>Salamandroidea</taxon>
        <taxon>Salamandridae</taxon>
        <taxon>Pleurodelinae</taxon>
        <taxon>Pleurodeles</taxon>
    </lineage>
</organism>
<dbReference type="AlphaFoldDB" id="A0AAV7NGC2"/>